<evidence type="ECO:0000313" key="1">
    <source>
        <dbReference type="EMBL" id="CDW31595.1"/>
    </source>
</evidence>
<dbReference type="AlphaFoldDB" id="A0A0K2U0H4"/>
<sequence>MFNSEVRFVSESTPSELFPLIKKYCELFKKSHRHHVFLEMGSLREFRFL</sequence>
<reference evidence="1" key="1">
    <citation type="submission" date="2014-05" db="EMBL/GenBank/DDBJ databases">
        <authorList>
            <person name="Chronopoulou M."/>
        </authorList>
    </citation>
    <scope>NUCLEOTIDE SEQUENCE</scope>
    <source>
        <tissue evidence="1">Whole organism</tissue>
    </source>
</reference>
<proteinExistence type="predicted"/>
<feature type="non-terminal residue" evidence="1">
    <location>
        <position position="49"/>
    </location>
</feature>
<name>A0A0K2U0H4_LEPSM</name>
<dbReference type="EMBL" id="HACA01014234">
    <property type="protein sequence ID" value="CDW31595.1"/>
    <property type="molecule type" value="Transcribed_RNA"/>
</dbReference>
<accession>A0A0K2U0H4</accession>
<protein>
    <submittedName>
        <fullName evidence="1">Uncharacterized protein</fullName>
    </submittedName>
</protein>
<organism evidence="1">
    <name type="scientific">Lepeophtheirus salmonis</name>
    <name type="common">Salmon louse</name>
    <name type="synonym">Caligus salmonis</name>
    <dbReference type="NCBI Taxonomy" id="72036"/>
    <lineage>
        <taxon>Eukaryota</taxon>
        <taxon>Metazoa</taxon>
        <taxon>Ecdysozoa</taxon>
        <taxon>Arthropoda</taxon>
        <taxon>Crustacea</taxon>
        <taxon>Multicrustacea</taxon>
        <taxon>Hexanauplia</taxon>
        <taxon>Copepoda</taxon>
        <taxon>Siphonostomatoida</taxon>
        <taxon>Caligidae</taxon>
        <taxon>Lepeophtheirus</taxon>
    </lineage>
</organism>